<dbReference type="NCBIfam" id="TIGR00611">
    <property type="entry name" value="recf"/>
    <property type="match status" value="1"/>
</dbReference>
<name>A0A1F5DPY9_9BACT</name>
<dbReference type="Gene3D" id="3.40.50.300">
    <property type="entry name" value="P-loop containing nucleotide triphosphate hydrolases"/>
    <property type="match status" value="1"/>
</dbReference>
<dbReference type="InterPro" id="IPR042174">
    <property type="entry name" value="RecF_2"/>
</dbReference>
<organism evidence="12 13">
    <name type="scientific">Candidatus Berkelbacteria bacterium RBG_13_40_8</name>
    <dbReference type="NCBI Taxonomy" id="1797467"/>
    <lineage>
        <taxon>Bacteria</taxon>
        <taxon>Candidatus Berkelbacteria</taxon>
    </lineage>
</organism>
<dbReference type="Pfam" id="PF02463">
    <property type="entry name" value="SMC_N"/>
    <property type="match status" value="1"/>
</dbReference>
<evidence type="ECO:0000259" key="11">
    <source>
        <dbReference type="Pfam" id="PF02463"/>
    </source>
</evidence>
<evidence type="ECO:0000256" key="3">
    <source>
        <dbReference type="ARBA" id="ARBA00020170"/>
    </source>
</evidence>
<evidence type="ECO:0000256" key="5">
    <source>
        <dbReference type="ARBA" id="ARBA00022705"/>
    </source>
</evidence>
<dbReference type="SUPFAM" id="SSF52540">
    <property type="entry name" value="P-loop containing nucleoside triphosphate hydrolases"/>
    <property type="match status" value="1"/>
</dbReference>
<dbReference type="GO" id="GO:0005737">
    <property type="term" value="C:cytoplasm"/>
    <property type="evidence" value="ECO:0007669"/>
    <property type="project" value="UniProtKB-SubCell"/>
</dbReference>
<keyword evidence="9 10" id="KW-0742">SOS response</keyword>
<evidence type="ECO:0000256" key="8">
    <source>
        <dbReference type="ARBA" id="ARBA00023125"/>
    </source>
</evidence>
<evidence type="ECO:0000313" key="12">
    <source>
        <dbReference type="EMBL" id="OGD57081.1"/>
    </source>
</evidence>
<dbReference type="InterPro" id="IPR018078">
    <property type="entry name" value="DNA-binding_RecF_CS"/>
</dbReference>
<keyword evidence="5 9" id="KW-0235">DNA replication</keyword>
<keyword evidence="9 10" id="KW-0227">DNA damage</keyword>
<feature type="binding site" evidence="9">
    <location>
        <begin position="29"/>
        <end position="36"/>
    </location>
    <ligand>
        <name>ATP</name>
        <dbReference type="ChEBI" id="CHEBI:30616"/>
    </ligand>
</feature>
<keyword evidence="6 9" id="KW-0547">Nucleotide-binding</keyword>
<evidence type="ECO:0000313" key="13">
    <source>
        <dbReference type="Proteomes" id="UP000178764"/>
    </source>
</evidence>
<dbReference type="GO" id="GO:0003697">
    <property type="term" value="F:single-stranded DNA binding"/>
    <property type="evidence" value="ECO:0007669"/>
    <property type="project" value="UniProtKB-UniRule"/>
</dbReference>
<dbReference type="EMBL" id="MEZT01000006">
    <property type="protein sequence ID" value="OGD57081.1"/>
    <property type="molecule type" value="Genomic_DNA"/>
</dbReference>
<comment type="subcellular location">
    <subcellularLocation>
        <location evidence="1 9 10">Cytoplasm</location>
    </subcellularLocation>
</comment>
<comment type="similarity">
    <text evidence="2 9 10">Belongs to the RecF family.</text>
</comment>
<dbReference type="GO" id="GO:0005524">
    <property type="term" value="F:ATP binding"/>
    <property type="evidence" value="ECO:0007669"/>
    <property type="project" value="UniProtKB-UniRule"/>
</dbReference>
<dbReference type="GO" id="GO:0006302">
    <property type="term" value="P:double-strand break repair"/>
    <property type="evidence" value="ECO:0007669"/>
    <property type="project" value="TreeGrafter"/>
</dbReference>
<proteinExistence type="inferred from homology"/>
<protein>
    <recommendedName>
        <fullName evidence="3 9">DNA replication and repair protein RecF</fullName>
    </recommendedName>
</protein>
<dbReference type="InterPro" id="IPR001238">
    <property type="entry name" value="DNA-binding_RecF"/>
</dbReference>
<evidence type="ECO:0000256" key="1">
    <source>
        <dbReference type="ARBA" id="ARBA00004496"/>
    </source>
</evidence>
<dbReference type="PROSITE" id="PS00618">
    <property type="entry name" value="RECF_2"/>
    <property type="match status" value="1"/>
</dbReference>
<comment type="caution">
    <text evidence="12">The sequence shown here is derived from an EMBL/GenBank/DDBJ whole genome shotgun (WGS) entry which is preliminary data.</text>
</comment>
<dbReference type="GO" id="GO:0000731">
    <property type="term" value="P:DNA synthesis involved in DNA repair"/>
    <property type="evidence" value="ECO:0007669"/>
    <property type="project" value="TreeGrafter"/>
</dbReference>
<evidence type="ECO:0000256" key="9">
    <source>
        <dbReference type="HAMAP-Rule" id="MF_00365"/>
    </source>
</evidence>
<dbReference type="PANTHER" id="PTHR32182">
    <property type="entry name" value="DNA REPLICATION AND REPAIR PROTEIN RECF"/>
    <property type="match status" value="1"/>
</dbReference>
<dbReference type="Gene3D" id="1.20.1050.90">
    <property type="entry name" value="RecF/RecN/SMC, N-terminal domain"/>
    <property type="match status" value="1"/>
</dbReference>
<reference evidence="12 13" key="1">
    <citation type="journal article" date="2016" name="Nat. Commun.">
        <title>Thousands of microbial genomes shed light on interconnected biogeochemical processes in an aquifer system.</title>
        <authorList>
            <person name="Anantharaman K."/>
            <person name="Brown C.T."/>
            <person name="Hug L.A."/>
            <person name="Sharon I."/>
            <person name="Castelle C.J."/>
            <person name="Probst A.J."/>
            <person name="Thomas B.C."/>
            <person name="Singh A."/>
            <person name="Wilkins M.J."/>
            <person name="Karaoz U."/>
            <person name="Brodie E.L."/>
            <person name="Williams K.H."/>
            <person name="Hubbard S.S."/>
            <person name="Banfield J.F."/>
        </authorList>
    </citation>
    <scope>NUCLEOTIDE SEQUENCE [LARGE SCALE GENOMIC DNA]</scope>
</reference>
<dbReference type="PANTHER" id="PTHR32182:SF0">
    <property type="entry name" value="DNA REPLICATION AND REPAIR PROTEIN RECF"/>
    <property type="match status" value="1"/>
</dbReference>
<evidence type="ECO:0000256" key="2">
    <source>
        <dbReference type="ARBA" id="ARBA00008016"/>
    </source>
</evidence>
<keyword evidence="8 9" id="KW-0238">DNA-binding</keyword>
<feature type="domain" description="RecF/RecN/SMC N-terminal" evidence="11">
    <location>
        <begin position="3"/>
        <end position="336"/>
    </location>
</feature>
<comment type="function">
    <text evidence="9 10">The RecF protein is involved in DNA metabolism; it is required for DNA replication and normal SOS inducibility. RecF binds preferentially to single-stranded, linear DNA. It also seems to bind ATP.</text>
</comment>
<evidence type="ECO:0000256" key="7">
    <source>
        <dbReference type="ARBA" id="ARBA00022840"/>
    </source>
</evidence>
<keyword evidence="7 9" id="KW-0067">ATP-binding</keyword>
<gene>
    <name evidence="9" type="primary">recF</name>
    <name evidence="12" type="ORF">A2V71_02265</name>
</gene>
<dbReference type="AlphaFoldDB" id="A0A1F5DPY9"/>
<sequence length="349" mass="40373">MSIKHLALTNFRNYEKYAVDFNRINIFIGPNGIGKTNILEAIWFLASGRTWRTNHDDEVIEWGKDFAKISAQITRDSKNIVLELILQDKKTFKINSVKKHLIEILGRLPAVIFSPEAIQMIDGAPALRRRFLDILLCQIDKKFTLCLLDYNKILKGRNRLLGDIKFGKSKEDELEFWDEKLVTLGNFLVKKRKEAIKFINESLTGVYQEISGKSETLSIRYKGTIEEEKFGEYLIANREREIEQSATLFGPHRDDFVILLNGKDIASFGSRGEFRSATLALKILELRYLTEEKGEKPILLLDDIFSELDKKRRMHLAKIVENQQTIITTTDLDHIEKELRGKARIVELK</sequence>
<keyword evidence="4 9" id="KW-0963">Cytoplasm</keyword>
<dbReference type="Proteomes" id="UP000178764">
    <property type="component" value="Unassembled WGS sequence"/>
</dbReference>
<keyword evidence="9 10" id="KW-0234">DNA repair</keyword>
<dbReference type="InterPro" id="IPR027417">
    <property type="entry name" value="P-loop_NTPase"/>
</dbReference>
<dbReference type="GO" id="GO:0006260">
    <property type="term" value="P:DNA replication"/>
    <property type="evidence" value="ECO:0007669"/>
    <property type="project" value="UniProtKB-UniRule"/>
</dbReference>
<evidence type="ECO:0000256" key="4">
    <source>
        <dbReference type="ARBA" id="ARBA00022490"/>
    </source>
</evidence>
<dbReference type="GO" id="GO:0009432">
    <property type="term" value="P:SOS response"/>
    <property type="evidence" value="ECO:0007669"/>
    <property type="project" value="UniProtKB-UniRule"/>
</dbReference>
<evidence type="ECO:0000256" key="6">
    <source>
        <dbReference type="ARBA" id="ARBA00022741"/>
    </source>
</evidence>
<dbReference type="HAMAP" id="MF_00365">
    <property type="entry name" value="RecF"/>
    <property type="match status" value="1"/>
</dbReference>
<evidence type="ECO:0000256" key="10">
    <source>
        <dbReference type="RuleBase" id="RU000578"/>
    </source>
</evidence>
<accession>A0A1F5DPY9</accession>
<dbReference type="InterPro" id="IPR003395">
    <property type="entry name" value="RecF/RecN/SMC_N"/>
</dbReference>